<evidence type="ECO:0000313" key="2">
    <source>
        <dbReference type="Proteomes" id="UP000013568"/>
    </source>
</evidence>
<protein>
    <submittedName>
        <fullName evidence="1">Uncharacterized protein</fullName>
    </submittedName>
</protein>
<dbReference type="HOGENOM" id="CLU_3173116_0_0_6"/>
<evidence type="ECO:0000313" key="1">
    <source>
        <dbReference type="EMBL" id="EFW11520.1"/>
    </source>
</evidence>
<proteinExistence type="predicted"/>
<accession>E9CPW4</accession>
<sequence>MATIVRLEPVSFFSGFFGDSCYLVNGDCHYDFNRLCADHMYVDKILK</sequence>
<gene>
    <name evidence="1" type="ORF">SSYM_2616</name>
</gene>
<reference evidence="2" key="1">
    <citation type="journal article" date="2011" name="Genome Biol. Evol.">
        <title>Massive genomic decay in Serratia symbiotica, a recently evolved symbiont of aphids.</title>
        <authorList>
            <person name="Burke G.R."/>
            <person name="Moran N.A."/>
        </authorList>
    </citation>
    <scope>NUCLEOTIDE SEQUENCE [LARGE SCALE GENOMIC DNA]</scope>
    <source>
        <strain evidence="2">Tucson</strain>
    </source>
</reference>
<dbReference type="AlphaFoldDB" id="E9CPW4"/>
<keyword evidence="2" id="KW-1185">Reference proteome</keyword>
<organism evidence="1 2">
    <name type="scientific">Serratia symbiotica str. Tucson</name>
    <dbReference type="NCBI Taxonomy" id="914128"/>
    <lineage>
        <taxon>Bacteria</taxon>
        <taxon>Pseudomonadati</taxon>
        <taxon>Pseudomonadota</taxon>
        <taxon>Gammaproteobacteria</taxon>
        <taxon>Enterobacterales</taxon>
        <taxon>Yersiniaceae</taxon>
        <taxon>Serratia</taxon>
        <taxon>Serratia symbiotica</taxon>
    </lineage>
</organism>
<name>E9CPW4_9GAMM</name>
<dbReference type="Proteomes" id="UP000013568">
    <property type="component" value="Unassembled WGS sequence"/>
</dbReference>
<dbReference type="EMBL" id="GL636126">
    <property type="protein sequence ID" value="EFW11520.1"/>
    <property type="molecule type" value="Genomic_DNA"/>
</dbReference>